<feature type="compositionally biased region" description="Basic and acidic residues" evidence="1">
    <location>
        <begin position="61"/>
        <end position="72"/>
    </location>
</feature>
<dbReference type="EMBL" id="CYHF01000004">
    <property type="protein sequence ID" value="CUA96606.1"/>
    <property type="molecule type" value="Genomic_DNA"/>
</dbReference>
<protein>
    <submittedName>
        <fullName evidence="2">Uncharacterized protein</fullName>
    </submittedName>
</protein>
<accession>A0A0K6I0K8</accession>
<reference evidence="3" key="1">
    <citation type="submission" date="2015-08" db="EMBL/GenBank/DDBJ databases">
        <authorList>
            <person name="Varghese N."/>
        </authorList>
    </citation>
    <scope>NUCLEOTIDE SEQUENCE [LARGE SCALE GENOMIC DNA]</scope>
    <source>
        <strain evidence="3">DSM 18181</strain>
    </source>
</reference>
<dbReference type="STRING" id="339866.GCA_001418255_01443"/>
<proteinExistence type="predicted"/>
<organism evidence="2 3">
    <name type="scientific">Thiomonas bhubaneswarensis</name>
    <dbReference type="NCBI Taxonomy" id="339866"/>
    <lineage>
        <taxon>Bacteria</taxon>
        <taxon>Pseudomonadati</taxon>
        <taxon>Pseudomonadota</taxon>
        <taxon>Betaproteobacteria</taxon>
        <taxon>Burkholderiales</taxon>
        <taxon>Thiomonas</taxon>
    </lineage>
</organism>
<gene>
    <name evidence="2" type="ORF">Ga0061069_104213</name>
</gene>
<keyword evidence="3" id="KW-1185">Reference proteome</keyword>
<evidence type="ECO:0000313" key="3">
    <source>
        <dbReference type="Proteomes" id="UP000183649"/>
    </source>
</evidence>
<name>A0A0K6I0K8_9BURK</name>
<dbReference type="Proteomes" id="UP000183649">
    <property type="component" value="Unassembled WGS sequence"/>
</dbReference>
<sequence>MDDATINPVGAYDPVSRLPDGGGRGRQQSPERKPRAGRQPPEGSAPAGTPDAPPAETPDPDAPRGRYIDDRA</sequence>
<feature type="region of interest" description="Disordered" evidence="1">
    <location>
        <begin position="1"/>
        <end position="72"/>
    </location>
</feature>
<dbReference type="RefSeq" id="WP_055450346.1">
    <property type="nucleotide sequence ID" value="NZ_CYHF01000004.1"/>
</dbReference>
<evidence type="ECO:0000256" key="1">
    <source>
        <dbReference type="SAM" id="MobiDB-lite"/>
    </source>
</evidence>
<evidence type="ECO:0000313" key="2">
    <source>
        <dbReference type="EMBL" id="CUA96606.1"/>
    </source>
</evidence>
<dbReference type="AlphaFoldDB" id="A0A0K6I0K8"/>